<protein>
    <submittedName>
        <fullName evidence="2">Uncharacterized protein</fullName>
    </submittedName>
</protein>
<comment type="caution">
    <text evidence="2">The sequence shown here is derived from an EMBL/GenBank/DDBJ whole genome shotgun (WGS) entry which is preliminary data.</text>
</comment>
<sequence length="76" mass="8112">MCHHDPLCPPAHASDREAARPVAFRPEQGWTLLCNGVVLFDDTGALLPDGRAIAPHRPSPPRVTGPSRRSLLAPAA</sequence>
<dbReference type="EMBL" id="BOOI01000089">
    <property type="protein sequence ID" value="GIH88756.1"/>
    <property type="molecule type" value="Genomic_DNA"/>
</dbReference>
<dbReference type="Proteomes" id="UP000655044">
    <property type="component" value="Unassembled WGS sequence"/>
</dbReference>
<reference evidence="2" key="1">
    <citation type="submission" date="2021-01" db="EMBL/GenBank/DDBJ databases">
        <title>Whole genome shotgun sequence of Planobispora rosea NBRC 15558.</title>
        <authorList>
            <person name="Komaki H."/>
            <person name="Tamura T."/>
        </authorList>
    </citation>
    <scope>NUCLEOTIDE SEQUENCE</scope>
    <source>
        <strain evidence="2">NBRC 15558</strain>
    </source>
</reference>
<evidence type="ECO:0000313" key="2">
    <source>
        <dbReference type="EMBL" id="GIH88756.1"/>
    </source>
</evidence>
<proteinExistence type="predicted"/>
<dbReference type="InterPro" id="IPR046041">
    <property type="entry name" value="DUF5999"/>
</dbReference>
<dbReference type="AlphaFoldDB" id="A0A8J3WIE0"/>
<gene>
    <name evidence="2" type="ORF">Pro02_71640</name>
</gene>
<organism evidence="2 3">
    <name type="scientific">Planobispora rosea</name>
    <dbReference type="NCBI Taxonomy" id="35762"/>
    <lineage>
        <taxon>Bacteria</taxon>
        <taxon>Bacillati</taxon>
        <taxon>Actinomycetota</taxon>
        <taxon>Actinomycetes</taxon>
        <taxon>Streptosporangiales</taxon>
        <taxon>Streptosporangiaceae</taxon>
        <taxon>Planobispora</taxon>
    </lineage>
</organism>
<dbReference type="RefSeq" id="WP_068924303.1">
    <property type="nucleotide sequence ID" value="NZ_BMQP01000057.1"/>
</dbReference>
<dbReference type="OrthoDB" id="3217111at2"/>
<accession>A0A8J3WIE0</accession>
<evidence type="ECO:0000313" key="3">
    <source>
        <dbReference type="Proteomes" id="UP000655044"/>
    </source>
</evidence>
<name>A0A8J3WIE0_PLARO</name>
<feature type="region of interest" description="Disordered" evidence="1">
    <location>
        <begin position="51"/>
        <end position="76"/>
    </location>
</feature>
<keyword evidence="3" id="KW-1185">Reference proteome</keyword>
<feature type="region of interest" description="Disordered" evidence="1">
    <location>
        <begin position="1"/>
        <end position="20"/>
    </location>
</feature>
<dbReference type="Pfam" id="PF19462">
    <property type="entry name" value="DUF5999"/>
    <property type="match status" value="1"/>
</dbReference>
<evidence type="ECO:0000256" key="1">
    <source>
        <dbReference type="SAM" id="MobiDB-lite"/>
    </source>
</evidence>